<feature type="compositionally biased region" description="Low complexity" evidence="1">
    <location>
        <begin position="33"/>
        <end position="47"/>
    </location>
</feature>
<keyword evidence="2" id="KW-0812">Transmembrane</keyword>
<dbReference type="EMBL" id="CP017816">
    <property type="protein sequence ID" value="APA08277.1"/>
    <property type="molecule type" value="Genomic_DNA"/>
</dbReference>
<feature type="transmembrane region" description="Helical" evidence="2">
    <location>
        <begin position="269"/>
        <end position="286"/>
    </location>
</feature>
<feature type="transmembrane region" description="Helical" evidence="2">
    <location>
        <begin position="232"/>
        <end position="249"/>
    </location>
</feature>
<evidence type="ECO:0000256" key="1">
    <source>
        <dbReference type="SAM" id="MobiDB-lite"/>
    </source>
</evidence>
<protein>
    <recommendedName>
        <fullName evidence="5">FAD-binding FR-type domain-containing protein</fullName>
    </recommendedName>
</protein>
<feature type="compositionally biased region" description="Basic and acidic residues" evidence="1">
    <location>
        <begin position="1"/>
        <end position="12"/>
    </location>
</feature>
<dbReference type="OrthoDB" id="3142841at2759"/>
<evidence type="ECO:0000313" key="4">
    <source>
        <dbReference type="Proteomes" id="UP000177798"/>
    </source>
</evidence>
<feature type="region of interest" description="Disordered" evidence="1">
    <location>
        <begin position="1"/>
        <end position="47"/>
    </location>
</feature>
<evidence type="ECO:0008006" key="5">
    <source>
        <dbReference type="Google" id="ProtNLM"/>
    </source>
</evidence>
<dbReference type="PANTHER" id="PTHR33927:SF5">
    <property type="entry name" value="ENZYME, PUTATIVE (AFU_ORTHOLOGUE AFUA_8G01222)-RELATED"/>
    <property type="match status" value="1"/>
</dbReference>
<dbReference type="OMA" id="NTFEHTH"/>
<reference evidence="4" key="1">
    <citation type="journal article" date="2017" name="Genome Biol. Evol.">
        <title>The complete genome sequence of the phytopathogenic fungus Sclerotinia sclerotiorum reveals insights into the genome architecture of broad host range pathogens.</title>
        <authorList>
            <person name="Derbyshire M."/>
            <person name="Denton-Giles M."/>
            <person name="Hegedus D."/>
            <person name="Seifbarghy S."/>
            <person name="Rollins J."/>
            <person name="van Kan J."/>
            <person name="Seidl M.F."/>
            <person name="Faino L."/>
            <person name="Mbengue M."/>
            <person name="Navaud O."/>
            <person name="Raffaele S."/>
            <person name="Hammond-Kosack K."/>
            <person name="Heard S."/>
            <person name="Oliver R."/>
        </authorList>
    </citation>
    <scope>NUCLEOTIDE SEQUENCE [LARGE SCALE GENOMIC DNA]</scope>
    <source>
        <strain evidence="4">ATCC 18683 / 1980 / Ss-1</strain>
    </source>
</reference>
<evidence type="ECO:0000256" key="2">
    <source>
        <dbReference type="SAM" id="Phobius"/>
    </source>
</evidence>
<keyword evidence="2" id="KW-0472">Membrane</keyword>
<proteinExistence type="predicted"/>
<organism evidence="3 4">
    <name type="scientific">Sclerotinia sclerotiorum (strain ATCC 18683 / 1980 / Ss-1)</name>
    <name type="common">White mold</name>
    <name type="synonym">Whetzelinia sclerotiorum</name>
    <dbReference type="NCBI Taxonomy" id="665079"/>
    <lineage>
        <taxon>Eukaryota</taxon>
        <taxon>Fungi</taxon>
        <taxon>Dikarya</taxon>
        <taxon>Ascomycota</taxon>
        <taxon>Pezizomycotina</taxon>
        <taxon>Leotiomycetes</taxon>
        <taxon>Helotiales</taxon>
        <taxon>Sclerotiniaceae</taxon>
        <taxon>Sclerotinia</taxon>
    </lineage>
</organism>
<dbReference type="InterPro" id="IPR039261">
    <property type="entry name" value="FNR_nucleotide-bd"/>
</dbReference>
<feature type="transmembrane region" description="Helical" evidence="2">
    <location>
        <begin position="80"/>
        <end position="100"/>
    </location>
</feature>
<dbReference type="PANTHER" id="PTHR33927">
    <property type="entry name" value="TRANSMEMBRANE PROTEIN"/>
    <property type="match status" value="1"/>
</dbReference>
<feature type="transmembrane region" description="Helical" evidence="2">
    <location>
        <begin position="193"/>
        <end position="212"/>
    </location>
</feature>
<sequence length="492" mass="54492">MGEPEKIVESPDVRSLADSSEIGESTKVPPSPSSNSLAESNSSGGSSLMKVSVDPKLLEDVARQSATPLLRFYRFITSEYRLLFTIVFCLNLGGVVGFLYEWATNGRPSKTTAALATSINLVVAIVIREEHVINGLYTIFASAPRSFPLWIRRRMGKIYHLGGLHSGCASAATFWFILLSIETSWRGPYHAEKIILLIIIYILDILLISMIVMAHPSIRAKLHNSFEIIHRFAGWSALALLWTLTVLTSDIERSSTQKLTKVLLVNPNMWLLAVATGSIIMTWLNCRKVKVQSEQLSTHALRIYFDYVRPSPGTTIRISSSPLFEWHAFATVADPKKDGFSLIISNAGDWTKKLISEPPKEVWARRTPTCGVLRIAPMFRSILLVATGSGIAPCLPVILAQQTRINLFWSTRDPLTTYGDEIGGIIKALGPNAYIHNTTTMGRPATLPLVIQQYRDTESEAVIVISNPKLTIKLVQDLEYLGIPAFGPIWDS</sequence>
<gene>
    <name evidence="3" type="ORF">sscle_03g030470</name>
</gene>
<feature type="transmembrane region" description="Helical" evidence="2">
    <location>
        <begin position="158"/>
        <end position="181"/>
    </location>
</feature>
<dbReference type="VEuPathDB" id="FungiDB:sscle_03g030470"/>
<dbReference type="RefSeq" id="XP_001585670.1">
    <property type="nucleotide sequence ID" value="XM_001585620.1"/>
</dbReference>
<dbReference type="KEGG" id="ssl:SS1G_13186"/>
<accession>A0A1D9Q020</accession>
<dbReference type="AlphaFoldDB" id="A0A1D9Q020"/>
<dbReference type="InterPro" id="IPR052979">
    <property type="entry name" value="Adenylate-forming_domain"/>
</dbReference>
<dbReference type="SUPFAM" id="SSF52343">
    <property type="entry name" value="Ferredoxin reductase-like, C-terminal NADP-linked domain"/>
    <property type="match status" value="1"/>
</dbReference>
<name>A0A1D9Q020_SCLS1</name>
<keyword evidence="2" id="KW-1133">Transmembrane helix</keyword>
<dbReference type="Proteomes" id="UP000177798">
    <property type="component" value="Chromosome 3"/>
</dbReference>
<evidence type="ECO:0000313" key="3">
    <source>
        <dbReference type="EMBL" id="APA08277.1"/>
    </source>
</evidence>